<feature type="compositionally biased region" description="Acidic residues" evidence="1">
    <location>
        <begin position="7"/>
        <end position="25"/>
    </location>
</feature>
<keyword evidence="3" id="KW-1185">Reference proteome</keyword>
<proteinExistence type="predicted"/>
<sequence length="67" mass="7284">MEVEKEAELDDVELSVAESELDSLDEVVSATEDVDAEDAGLDKETESVASNEDEIEANDRDNPDVNV</sequence>
<comment type="caution">
    <text evidence="2">The sequence shown here is derived from an EMBL/GenBank/DDBJ whole genome shotgun (WGS) entry which is preliminary data.</text>
</comment>
<organism evidence="2 3">
    <name type="scientific">Apiospora aurea</name>
    <dbReference type="NCBI Taxonomy" id="335848"/>
    <lineage>
        <taxon>Eukaryota</taxon>
        <taxon>Fungi</taxon>
        <taxon>Dikarya</taxon>
        <taxon>Ascomycota</taxon>
        <taxon>Pezizomycotina</taxon>
        <taxon>Sordariomycetes</taxon>
        <taxon>Xylariomycetidae</taxon>
        <taxon>Amphisphaeriales</taxon>
        <taxon>Apiosporaceae</taxon>
        <taxon>Apiospora</taxon>
    </lineage>
</organism>
<dbReference type="RefSeq" id="XP_066702360.1">
    <property type="nucleotide sequence ID" value="XM_066842498.1"/>
</dbReference>
<accession>A0ABR1QJY1</accession>
<dbReference type="Proteomes" id="UP001391051">
    <property type="component" value="Unassembled WGS sequence"/>
</dbReference>
<feature type="compositionally biased region" description="Basic and acidic residues" evidence="1">
    <location>
        <begin position="57"/>
        <end position="67"/>
    </location>
</feature>
<name>A0ABR1QJY1_9PEZI</name>
<dbReference type="GeneID" id="92075560"/>
<feature type="region of interest" description="Disordered" evidence="1">
    <location>
        <begin position="1"/>
        <end position="67"/>
    </location>
</feature>
<dbReference type="EMBL" id="JAQQWE010000004">
    <property type="protein sequence ID" value="KAK7957054.1"/>
    <property type="molecule type" value="Genomic_DNA"/>
</dbReference>
<evidence type="ECO:0000256" key="1">
    <source>
        <dbReference type="SAM" id="MobiDB-lite"/>
    </source>
</evidence>
<evidence type="ECO:0000313" key="2">
    <source>
        <dbReference type="EMBL" id="KAK7957054.1"/>
    </source>
</evidence>
<evidence type="ECO:0000313" key="3">
    <source>
        <dbReference type="Proteomes" id="UP001391051"/>
    </source>
</evidence>
<gene>
    <name evidence="2" type="ORF">PG986_006276</name>
</gene>
<protein>
    <submittedName>
        <fullName evidence="2">Uncharacterized protein</fullName>
    </submittedName>
</protein>
<reference evidence="2 3" key="1">
    <citation type="submission" date="2023-01" db="EMBL/GenBank/DDBJ databases">
        <title>Analysis of 21 Apiospora genomes using comparative genomics revels a genus with tremendous synthesis potential of carbohydrate active enzymes and secondary metabolites.</title>
        <authorList>
            <person name="Sorensen T."/>
        </authorList>
    </citation>
    <scope>NUCLEOTIDE SEQUENCE [LARGE SCALE GENOMIC DNA]</scope>
    <source>
        <strain evidence="2 3">CBS 24483</strain>
    </source>
</reference>